<dbReference type="AlphaFoldDB" id="A0A225UIY2"/>
<dbReference type="GO" id="GO:0005576">
    <property type="term" value="C:extracellular region"/>
    <property type="evidence" value="ECO:0007669"/>
    <property type="project" value="UniProtKB-SubCell"/>
</dbReference>
<keyword evidence="10" id="KW-1185">Reference proteome</keyword>
<feature type="chain" id="PRO_5044970040" description="RxLR effector protein" evidence="7">
    <location>
        <begin position="21"/>
        <end position="276"/>
    </location>
</feature>
<dbReference type="Pfam" id="PF16810">
    <property type="entry name" value="RXLR"/>
    <property type="match status" value="1"/>
</dbReference>
<keyword evidence="5 7" id="KW-0732">Signal</keyword>
<evidence type="ECO:0000256" key="7">
    <source>
        <dbReference type="RuleBase" id="RU367124"/>
    </source>
</evidence>
<evidence type="ECO:0000259" key="8">
    <source>
        <dbReference type="Pfam" id="PF22748"/>
    </source>
</evidence>
<dbReference type="OrthoDB" id="88607at2759"/>
<evidence type="ECO:0000256" key="6">
    <source>
        <dbReference type="ARBA" id="ARBA00023026"/>
    </source>
</evidence>
<organism evidence="9 10">
    <name type="scientific">Phytophthora megakarya</name>
    <dbReference type="NCBI Taxonomy" id="4795"/>
    <lineage>
        <taxon>Eukaryota</taxon>
        <taxon>Sar</taxon>
        <taxon>Stramenopiles</taxon>
        <taxon>Oomycota</taxon>
        <taxon>Peronosporomycetes</taxon>
        <taxon>Peronosporales</taxon>
        <taxon>Peronosporaceae</taxon>
        <taxon>Phytophthora</taxon>
    </lineage>
</organism>
<comment type="subcellular location">
    <subcellularLocation>
        <location evidence="1">Host cell</location>
    </subcellularLocation>
    <subcellularLocation>
        <location evidence="2 7">Secreted</location>
    </subcellularLocation>
</comment>
<evidence type="ECO:0000313" key="10">
    <source>
        <dbReference type="Proteomes" id="UP000198211"/>
    </source>
</evidence>
<name>A0A225UIY2_9STRA</name>
<evidence type="ECO:0000256" key="1">
    <source>
        <dbReference type="ARBA" id="ARBA00004340"/>
    </source>
</evidence>
<feature type="domain" description="RxLR effector PexRD54 WY" evidence="8">
    <location>
        <begin position="175"/>
        <end position="217"/>
    </location>
</feature>
<dbReference type="Pfam" id="PF22748">
    <property type="entry name" value="PexRD54_WY"/>
    <property type="match status" value="1"/>
</dbReference>
<sequence length="276" mass="31415">MSLFYLVCVAIVASMCLVNADTSKAFRSKFSKIEFHSKNNISISVSRLLRSHSAANSKLAEERAGGLSVPGFKIIKGLFSSSKTQAEKLESWLKSGISADAVFTHLQLGKGGNPFVKPQFVDWIKYADDLSAKTPEMSAISTLTRQYGDDVLFRMIETAKMHPNTESIATKLEGEQMQHWLTTRKDPDEVFQLFQLNTMTRNNIFEKPEFTAWVKYVDDLNTKHPEEPTWMYSTLTKYLNDKVLFKLTDDMKWSETTKPFATKLEDDWLQAGLQSR</sequence>
<feature type="signal peptide" evidence="7">
    <location>
        <begin position="1"/>
        <end position="20"/>
    </location>
</feature>
<evidence type="ECO:0000256" key="5">
    <source>
        <dbReference type="ARBA" id="ARBA00022729"/>
    </source>
</evidence>
<keyword evidence="4 7" id="KW-0964">Secreted</keyword>
<dbReference type="GO" id="GO:0043657">
    <property type="term" value="C:host cell"/>
    <property type="evidence" value="ECO:0007669"/>
    <property type="project" value="UniProtKB-SubCell"/>
</dbReference>
<reference evidence="10" key="1">
    <citation type="submission" date="2017-03" db="EMBL/GenBank/DDBJ databases">
        <title>Phytopthora megakarya and P. palmivora, two closely related causual agents of cacao black pod achieved similar genome size and gene model numbers by different mechanisms.</title>
        <authorList>
            <person name="Ali S."/>
            <person name="Shao J."/>
            <person name="Larry D.J."/>
            <person name="Kronmiller B."/>
            <person name="Shen D."/>
            <person name="Strem M.D."/>
            <person name="Melnick R.L."/>
            <person name="Guiltinan M.J."/>
            <person name="Tyler B.M."/>
            <person name="Meinhardt L.W."/>
            <person name="Bailey B.A."/>
        </authorList>
    </citation>
    <scope>NUCLEOTIDE SEQUENCE [LARGE SCALE GENOMIC DNA]</scope>
    <source>
        <strain evidence="10">zdho120</strain>
    </source>
</reference>
<dbReference type="InterPro" id="IPR031825">
    <property type="entry name" value="RXLR"/>
</dbReference>
<dbReference type="EMBL" id="NBNE01016750">
    <property type="protein sequence ID" value="OWY93074.1"/>
    <property type="molecule type" value="Genomic_DNA"/>
</dbReference>
<accession>A0A225UIY2</accession>
<gene>
    <name evidence="9" type="ORF">PHMEG_00037661</name>
</gene>
<comment type="function">
    <text evidence="7">Effector that suppresses plant defense responses during pathogen infection.</text>
</comment>
<evidence type="ECO:0000256" key="4">
    <source>
        <dbReference type="ARBA" id="ARBA00022525"/>
    </source>
</evidence>
<comment type="similarity">
    <text evidence="3 7">Belongs to the RxLR effector family.</text>
</comment>
<comment type="caution">
    <text evidence="9">The sequence shown here is derived from an EMBL/GenBank/DDBJ whole genome shotgun (WGS) entry which is preliminary data.</text>
</comment>
<evidence type="ECO:0000256" key="3">
    <source>
        <dbReference type="ARBA" id="ARBA00010400"/>
    </source>
</evidence>
<dbReference type="InterPro" id="IPR054463">
    <property type="entry name" value="PexRD54_WY"/>
</dbReference>
<protein>
    <recommendedName>
        <fullName evidence="7">RxLR effector protein</fullName>
    </recommendedName>
</protein>
<feature type="non-terminal residue" evidence="9">
    <location>
        <position position="276"/>
    </location>
</feature>
<proteinExistence type="inferred from homology"/>
<keyword evidence="6" id="KW-0843">Virulence</keyword>
<evidence type="ECO:0000313" key="9">
    <source>
        <dbReference type="EMBL" id="OWY93074.1"/>
    </source>
</evidence>
<evidence type="ECO:0000256" key="2">
    <source>
        <dbReference type="ARBA" id="ARBA00004613"/>
    </source>
</evidence>
<dbReference type="Proteomes" id="UP000198211">
    <property type="component" value="Unassembled WGS sequence"/>
</dbReference>
<comment type="domain">
    <text evidence="7">The RxLR-dEER motif acts to carry the protein into the host cell cytoplasm through binding to cell surface phosphatidylinositol-3-phosphate.</text>
</comment>